<evidence type="ECO:0000256" key="2">
    <source>
        <dbReference type="ARBA" id="ARBA00022741"/>
    </source>
</evidence>
<gene>
    <name evidence="5" type="ORF">GCM10022393_17350</name>
</gene>
<accession>A0ABP7XH58</accession>
<dbReference type="Pfam" id="PF01812">
    <property type="entry name" value="5-FTHF_cyc-lig"/>
    <property type="match status" value="1"/>
</dbReference>
<dbReference type="InterPro" id="IPR037171">
    <property type="entry name" value="NagB/RpiA_transferase-like"/>
</dbReference>
<evidence type="ECO:0000313" key="5">
    <source>
        <dbReference type="EMBL" id="GAA4116616.1"/>
    </source>
</evidence>
<keyword evidence="6" id="KW-1185">Reference proteome</keyword>
<keyword evidence="3 4" id="KW-0067">ATP-binding</keyword>
<dbReference type="PIRSF" id="PIRSF006806">
    <property type="entry name" value="FTHF_cligase"/>
    <property type="match status" value="1"/>
</dbReference>
<dbReference type="EMBL" id="BAABCW010000005">
    <property type="protein sequence ID" value="GAA4116616.1"/>
    <property type="molecule type" value="Genomic_DNA"/>
</dbReference>
<dbReference type="Gene3D" id="3.40.50.10420">
    <property type="entry name" value="NagB/RpiA/CoA transferase-like"/>
    <property type="match status" value="1"/>
</dbReference>
<proteinExistence type="inferred from homology"/>
<protein>
    <recommendedName>
        <fullName evidence="4">5-formyltetrahydrofolate cyclo-ligase</fullName>
        <ecNumber evidence="4">6.3.3.2</ecNumber>
    </recommendedName>
</protein>
<name>A0ABP7XH58_9FLAO</name>
<keyword evidence="2 4" id="KW-0547">Nucleotide-binding</keyword>
<comment type="caution">
    <text evidence="5">The sequence shown here is derived from an EMBL/GenBank/DDBJ whole genome shotgun (WGS) entry which is preliminary data.</text>
</comment>
<comment type="cofactor">
    <cofactor evidence="4">
        <name>Mg(2+)</name>
        <dbReference type="ChEBI" id="CHEBI:18420"/>
    </cofactor>
</comment>
<evidence type="ECO:0000256" key="1">
    <source>
        <dbReference type="ARBA" id="ARBA00010638"/>
    </source>
</evidence>
<keyword evidence="4" id="KW-0479">Metal-binding</keyword>
<organism evidence="5 6">
    <name type="scientific">Aquimarina addita</name>
    <dbReference type="NCBI Taxonomy" id="870485"/>
    <lineage>
        <taxon>Bacteria</taxon>
        <taxon>Pseudomonadati</taxon>
        <taxon>Bacteroidota</taxon>
        <taxon>Flavobacteriia</taxon>
        <taxon>Flavobacteriales</taxon>
        <taxon>Flavobacteriaceae</taxon>
        <taxon>Aquimarina</taxon>
    </lineage>
</organism>
<comment type="similarity">
    <text evidence="1 4">Belongs to the 5-formyltetrahydrofolate cyclo-ligase family.</text>
</comment>
<reference evidence="6" key="1">
    <citation type="journal article" date="2019" name="Int. J. Syst. Evol. Microbiol.">
        <title>The Global Catalogue of Microorganisms (GCM) 10K type strain sequencing project: providing services to taxonomists for standard genome sequencing and annotation.</title>
        <authorList>
            <consortium name="The Broad Institute Genomics Platform"/>
            <consortium name="The Broad Institute Genome Sequencing Center for Infectious Disease"/>
            <person name="Wu L."/>
            <person name="Ma J."/>
        </authorList>
    </citation>
    <scope>NUCLEOTIDE SEQUENCE [LARGE SCALE GENOMIC DNA]</scope>
    <source>
        <strain evidence="6">JCM 17106</strain>
    </source>
</reference>
<dbReference type="PANTHER" id="PTHR23407">
    <property type="entry name" value="ATPASE INHIBITOR/5-FORMYLTETRAHYDROFOLATE CYCLO-LIGASE"/>
    <property type="match status" value="1"/>
</dbReference>
<dbReference type="SUPFAM" id="SSF100950">
    <property type="entry name" value="NagB/RpiA/CoA transferase-like"/>
    <property type="match status" value="1"/>
</dbReference>
<dbReference type="Proteomes" id="UP001500459">
    <property type="component" value="Unassembled WGS sequence"/>
</dbReference>
<evidence type="ECO:0000256" key="4">
    <source>
        <dbReference type="RuleBase" id="RU361279"/>
    </source>
</evidence>
<dbReference type="InterPro" id="IPR002698">
    <property type="entry name" value="FTHF_cligase"/>
</dbReference>
<dbReference type="PANTHER" id="PTHR23407:SF1">
    <property type="entry name" value="5-FORMYLTETRAHYDROFOLATE CYCLO-LIGASE"/>
    <property type="match status" value="1"/>
</dbReference>
<dbReference type="InterPro" id="IPR024185">
    <property type="entry name" value="FTHF_cligase-like_sf"/>
</dbReference>
<dbReference type="NCBIfam" id="TIGR02727">
    <property type="entry name" value="MTHFS_bact"/>
    <property type="match status" value="1"/>
</dbReference>
<comment type="catalytic activity">
    <reaction evidence="4">
        <text>(6S)-5-formyl-5,6,7,8-tetrahydrofolate + ATP = (6R)-5,10-methenyltetrahydrofolate + ADP + phosphate</text>
        <dbReference type="Rhea" id="RHEA:10488"/>
        <dbReference type="ChEBI" id="CHEBI:30616"/>
        <dbReference type="ChEBI" id="CHEBI:43474"/>
        <dbReference type="ChEBI" id="CHEBI:57455"/>
        <dbReference type="ChEBI" id="CHEBI:57457"/>
        <dbReference type="ChEBI" id="CHEBI:456216"/>
        <dbReference type="EC" id="6.3.3.2"/>
    </reaction>
</comment>
<evidence type="ECO:0000313" key="6">
    <source>
        <dbReference type="Proteomes" id="UP001500459"/>
    </source>
</evidence>
<dbReference type="EC" id="6.3.3.2" evidence="4"/>
<keyword evidence="4" id="KW-0460">Magnesium</keyword>
<sequence>MGSISKKDVRVRYKMLRSKLTDTEIEDGSVDIANNLLQLPIWKYSFYHIFLPIQKQKEINTEFILHILQGKDKNIVVSRSDFEENKMTHFLLTDNTTLVLNKWGIPEPTQGVPIADESIEVVFIPLLAFDKKGNRVGYGKGFYDTFLAKCKPDTIKIGLSFFEPEQEITEMIPRDVGLDYCATPSKVYTFKKL</sequence>
<evidence type="ECO:0000256" key="3">
    <source>
        <dbReference type="ARBA" id="ARBA00022840"/>
    </source>
</evidence>